<reference evidence="1 2" key="1">
    <citation type="submission" date="2021-12" db="EMBL/GenBank/DDBJ databases">
        <title>Genome sequencing of bacteria with rrn-lacking chromosome and rrn-plasmid.</title>
        <authorList>
            <person name="Anda M."/>
            <person name="Iwasaki W."/>
        </authorList>
    </citation>
    <scope>NUCLEOTIDE SEQUENCE [LARGE SCALE GENOMIC DNA]</scope>
    <source>
        <strain evidence="1 2">DSM 100852</strain>
        <plasmid evidence="1 2">pFA7</plasmid>
    </source>
</reference>
<dbReference type="EMBL" id="AP025321">
    <property type="protein sequence ID" value="BDD12882.1"/>
    <property type="molecule type" value="Genomic_DNA"/>
</dbReference>
<dbReference type="KEGG" id="fax:FUAX_53140"/>
<evidence type="ECO:0000313" key="1">
    <source>
        <dbReference type="EMBL" id="BDD12882.1"/>
    </source>
</evidence>
<dbReference type="Proteomes" id="UP001348817">
    <property type="component" value="Plasmid pFA7"/>
</dbReference>
<dbReference type="AlphaFoldDB" id="A0AAU9CYN0"/>
<keyword evidence="2" id="KW-1185">Reference proteome</keyword>
<name>A0AAU9CYN0_9BACT</name>
<accession>A0AAU9CYN0</accession>
<geneLocation type="plasmid" evidence="1 2">
    <name>pFA7</name>
</geneLocation>
<gene>
    <name evidence="1" type="ORF">FUAX_53140</name>
</gene>
<dbReference type="RefSeq" id="WP_338396073.1">
    <property type="nucleotide sequence ID" value="NZ_AP025321.1"/>
</dbReference>
<keyword evidence="1" id="KW-0614">Plasmid</keyword>
<protein>
    <submittedName>
        <fullName evidence="1">Uncharacterized protein</fullName>
    </submittedName>
</protein>
<sequence length="178" mass="19935">MKRLLFVTFLLFGFLEGICQYNLNTSYGYNESSDVFDYNTFKVGNYSFGWYRTSGSAEAMLSGHGGVSLFTGAQKRFNINSVGDTWLSRNLTLNGNQLIFNKSNSPNATIWLNNPTSGPASQGHYYIKAYDWWSAYLHFKGMGDNGDERLNVTVDGRLGIGTESPDPSHKMSIYSQKV</sequence>
<organism evidence="1 2">
    <name type="scientific">Fulvitalea axinellae</name>
    <dbReference type="NCBI Taxonomy" id="1182444"/>
    <lineage>
        <taxon>Bacteria</taxon>
        <taxon>Pseudomonadati</taxon>
        <taxon>Bacteroidota</taxon>
        <taxon>Cytophagia</taxon>
        <taxon>Cytophagales</taxon>
        <taxon>Persicobacteraceae</taxon>
        <taxon>Fulvitalea</taxon>
    </lineage>
</organism>
<evidence type="ECO:0000313" key="2">
    <source>
        <dbReference type="Proteomes" id="UP001348817"/>
    </source>
</evidence>
<proteinExistence type="predicted"/>